<proteinExistence type="predicted"/>
<name>A0A840PLY8_9ACTN</name>
<dbReference type="EMBL" id="JACHGN010000045">
    <property type="protein sequence ID" value="MBB5140508.1"/>
    <property type="molecule type" value="Genomic_DNA"/>
</dbReference>
<comment type="caution">
    <text evidence="2">The sequence shown here is derived from an EMBL/GenBank/DDBJ whole genome shotgun (WGS) entry which is preliminary data.</text>
</comment>
<organism evidence="2 3">
    <name type="scientific">Thermocatellispora tengchongensis</name>
    <dbReference type="NCBI Taxonomy" id="1073253"/>
    <lineage>
        <taxon>Bacteria</taxon>
        <taxon>Bacillati</taxon>
        <taxon>Actinomycetota</taxon>
        <taxon>Actinomycetes</taxon>
        <taxon>Streptosporangiales</taxon>
        <taxon>Streptosporangiaceae</taxon>
        <taxon>Thermocatellispora</taxon>
    </lineage>
</organism>
<accession>A0A840PLY8</accession>
<dbReference type="AlphaFoldDB" id="A0A840PLY8"/>
<evidence type="ECO:0000256" key="1">
    <source>
        <dbReference type="SAM" id="MobiDB-lite"/>
    </source>
</evidence>
<keyword evidence="3" id="KW-1185">Reference proteome</keyword>
<gene>
    <name evidence="2" type="ORF">HNP84_010276</name>
</gene>
<sequence>MTPPNIALPTETELTNYIGALKTDEQQHSPETFPAPRWPSYRGGPELDLMTENEYRFGQADYDTHVGGDA</sequence>
<dbReference type="RefSeq" id="WP_185057292.1">
    <property type="nucleotide sequence ID" value="NZ_BAABIX010000005.1"/>
</dbReference>
<feature type="region of interest" description="Disordered" evidence="1">
    <location>
        <begin position="25"/>
        <end position="46"/>
    </location>
</feature>
<evidence type="ECO:0000313" key="3">
    <source>
        <dbReference type="Proteomes" id="UP000578449"/>
    </source>
</evidence>
<reference evidence="2 3" key="1">
    <citation type="submission" date="2020-08" db="EMBL/GenBank/DDBJ databases">
        <title>Genomic Encyclopedia of Type Strains, Phase IV (KMG-IV): sequencing the most valuable type-strain genomes for metagenomic binning, comparative biology and taxonomic classification.</title>
        <authorList>
            <person name="Goeker M."/>
        </authorList>
    </citation>
    <scope>NUCLEOTIDE SEQUENCE [LARGE SCALE GENOMIC DNA]</scope>
    <source>
        <strain evidence="2 3">DSM 45615</strain>
    </source>
</reference>
<protein>
    <submittedName>
        <fullName evidence="2">Uncharacterized protein</fullName>
    </submittedName>
</protein>
<evidence type="ECO:0000313" key="2">
    <source>
        <dbReference type="EMBL" id="MBB5140508.1"/>
    </source>
</evidence>
<dbReference type="Proteomes" id="UP000578449">
    <property type="component" value="Unassembled WGS sequence"/>
</dbReference>